<name>A0AAD7Z4Y7_DIPPU</name>
<dbReference type="AlphaFoldDB" id="A0AAD7Z4Y7"/>
<keyword evidence="11" id="KW-1185">Reference proteome</keyword>
<evidence type="ECO:0000256" key="4">
    <source>
        <dbReference type="ARBA" id="ARBA00022980"/>
    </source>
</evidence>
<dbReference type="InterPro" id="IPR051991">
    <property type="entry name" value="Mitoribosomal_protein_bL32"/>
</dbReference>
<gene>
    <name evidence="10" type="ORF">L9F63_008876</name>
</gene>
<dbReference type="Proteomes" id="UP001233999">
    <property type="component" value="Unassembled WGS sequence"/>
</dbReference>
<sequence>MAARLMQKAIRCLEIVDNALLSLFRNQFPPPALSLVSIDAGYLNHKPTNAKISIKDILGDGFLWAVPKSRRTVERRLNRKFGYPYYVWKMLVPKSNLLVCNTCGHHHEANFLCPNCYAKVRAETEAMQTEIQNELGLNPVEKEVVVLYEGEKEEKPLEFWEGKRIVEMKKERPAWFSKNLLEKSTVQPSSSEDVKPTELA</sequence>
<comment type="function">
    <text evidence="9">Component of the mitochondrial large ribosomal subunit (mt-LSU). The mitochondrial ribosome (mitoribosome) is a large ribonucleoprotein complex responsible for the synthesis of proteins inside mitochondria.</text>
</comment>
<evidence type="ECO:0000256" key="2">
    <source>
        <dbReference type="ARBA" id="ARBA00008560"/>
    </source>
</evidence>
<evidence type="ECO:0000256" key="7">
    <source>
        <dbReference type="ARBA" id="ARBA00039935"/>
    </source>
</evidence>
<proteinExistence type="inferred from homology"/>
<dbReference type="SUPFAM" id="SSF57829">
    <property type="entry name" value="Zn-binding ribosomal proteins"/>
    <property type="match status" value="1"/>
</dbReference>
<keyword evidence="5" id="KW-0496">Mitochondrion</keyword>
<keyword evidence="3" id="KW-0809">Transit peptide</keyword>
<dbReference type="PANTHER" id="PTHR21026">
    <property type="entry name" value="39S RIBOSOMAL PROTEIN L32, MITOCHONDRIAL"/>
    <property type="match status" value="1"/>
</dbReference>
<dbReference type="GO" id="GO:0003735">
    <property type="term" value="F:structural constituent of ribosome"/>
    <property type="evidence" value="ECO:0007669"/>
    <property type="project" value="InterPro"/>
</dbReference>
<dbReference type="Pfam" id="PF01783">
    <property type="entry name" value="Ribosomal_L32p"/>
    <property type="match status" value="1"/>
</dbReference>
<comment type="similarity">
    <text evidence="2">Belongs to the bacterial ribosomal protein bL32 family.</text>
</comment>
<comment type="subcellular location">
    <subcellularLocation>
        <location evidence="1">Mitochondrion</location>
    </subcellularLocation>
</comment>
<reference evidence="10" key="2">
    <citation type="submission" date="2023-05" db="EMBL/GenBank/DDBJ databases">
        <authorList>
            <person name="Fouks B."/>
        </authorList>
    </citation>
    <scope>NUCLEOTIDE SEQUENCE</scope>
    <source>
        <strain evidence="10">Stay&amp;Tobe</strain>
        <tissue evidence="10">Testes</tissue>
    </source>
</reference>
<dbReference type="InterPro" id="IPR011332">
    <property type="entry name" value="Ribosomal_zn-bd"/>
</dbReference>
<dbReference type="EMBL" id="JASPKZ010010683">
    <property type="protein sequence ID" value="KAJ9573752.1"/>
    <property type="molecule type" value="Genomic_DNA"/>
</dbReference>
<evidence type="ECO:0000256" key="6">
    <source>
        <dbReference type="ARBA" id="ARBA00023274"/>
    </source>
</evidence>
<accession>A0AAD7Z4Y7</accession>
<dbReference type="PANTHER" id="PTHR21026:SF2">
    <property type="entry name" value="LARGE RIBOSOMAL SUBUNIT PROTEIN BL32M"/>
    <property type="match status" value="1"/>
</dbReference>
<keyword evidence="6" id="KW-0687">Ribonucleoprotein</keyword>
<evidence type="ECO:0000313" key="11">
    <source>
        <dbReference type="Proteomes" id="UP001233999"/>
    </source>
</evidence>
<evidence type="ECO:0000256" key="5">
    <source>
        <dbReference type="ARBA" id="ARBA00023128"/>
    </source>
</evidence>
<organism evidence="10 11">
    <name type="scientific">Diploptera punctata</name>
    <name type="common">Pacific beetle cockroach</name>
    <dbReference type="NCBI Taxonomy" id="6984"/>
    <lineage>
        <taxon>Eukaryota</taxon>
        <taxon>Metazoa</taxon>
        <taxon>Ecdysozoa</taxon>
        <taxon>Arthropoda</taxon>
        <taxon>Hexapoda</taxon>
        <taxon>Insecta</taxon>
        <taxon>Pterygota</taxon>
        <taxon>Neoptera</taxon>
        <taxon>Polyneoptera</taxon>
        <taxon>Dictyoptera</taxon>
        <taxon>Blattodea</taxon>
        <taxon>Blaberoidea</taxon>
        <taxon>Blaberidae</taxon>
        <taxon>Diplopterinae</taxon>
        <taxon>Diploptera</taxon>
    </lineage>
</organism>
<dbReference type="GO" id="GO:0006412">
    <property type="term" value="P:translation"/>
    <property type="evidence" value="ECO:0007669"/>
    <property type="project" value="InterPro"/>
</dbReference>
<keyword evidence="4" id="KW-0689">Ribosomal protein</keyword>
<protein>
    <recommendedName>
        <fullName evidence="7">Large ribosomal subunit protein bL32m</fullName>
    </recommendedName>
    <alternativeName>
        <fullName evidence="8">39S ribosomal protein L32, mitochondrial</fullName>
    </alternativeName>
</protein>
<evidence type="ECO:0000256" key="1">
    <source>
        <dbReference type="ARBA" id="ARBA00004173"/>
    </source>
</evidence>
<dbReference type="GO" id="GO:0005762">
    <property type="term" value="C:mitochondrial large ribosomal subunit"/>
    <property type="evidence" value="ECO:0007669"/>
    <property type="project" value="TreeGrafter"/>
</dbReference>
<comment type="caution">
    <text evidence="10">The sequence shown here is derived from an EMBL/GenBank/DDBJ whole genome shotgun (WGS) entry which is preliminary data.</text>
</comment>
<dbReference type="InterPro" id="IPR002677">
    <property type="entry name" value="Ribosomal_bL32"/>
</dbReference>
<reference evidence="10" key="1">
    <citation type="journal article" date="2023" name="IScience">
        <title>Live-bearing cockroach genome reveals convergent evolutionary mechanisms linked to viviparity in insects and beyond.</title>
        <authorList>
            <person name="Fouks B."/>
            <person name="Harrison M.C."/>
            <person name="Mikhailova A.A."/>
            <person name="Marchal E."/>
            <person name="English S."/>
            <person name="Carruthers M."/>
            <person name="Jennings E.C."/>
            <person name="Chiamaka E.L."/>
            <person name="Frigard R.A."/>
            <person name="Pippel M."/>
            <person name="Attardo G.M."/>
            <person name="Benoit J.B."/>
            <person name="Bornberg-Bauer E."/>
            <person name="Tobe S.S."/>
        </authorList>
    </citation>
    <scope>NUCLEOTIDE SEQUENCE</scope>
    <source>
        <strain evidence="10">Stay&amp;Tobe</strain>
    </source>
</reference>
<evidence type="ECO:0000313" key="10">
    <source>
        <dbReference type="EMBL" id="KAJ9573752.1"/>
    </source>
</evidence>
<evidence type="ECO:0000256" key="3">
    <source>
        <dbReference type="ARBA" id="ARBA00022946"/>
    </source>
</evidence>
<evidence type="ECO:0000256" key="9">
    <source>
        <dbReference type="ARBA" id="ARBA00045766"/>
    </source>
</evidence>
<evidence type="ECO:0000256" key="8">
    <source>
        <dbReference type="ARBA" id="ARBA00042577"/>
    </source>
</evidence>